<keyword evidence="2" id="KW-0560">Oxidoreductase</keyword>
<dbReference type="AlphaFoldDB" id="A0A6P2IXG8"/>
<gene>
    <name evidence="5" type="ORF">BLA15945_01522</name>
</gene>
<dbReference type="InterPro" id="IPR010031">
    <property type="entry name" value="FAD_lactone_oxidase-like"/>
</dbReference>
<dbReference type="NCBIfam" id="TIGR01679">
    <property type="entry name" value="bact_FAD_ox"/>
    <property type="match status" value="1"/>
</dbReference>
<feature type="compositionally biased region" description="Basic and acidic residues" evidence="3">
    <location>
        <begin position="468"/>
        <end position="477"/>
    </location>
</feature>
<dbReference type="PANTHER" id="PTHR43762">
    <property type="entry name" value="L-GULONOLACTONE OXIDASE"/>
    <property type="match status" value="1"/>
</dbReference>
<keyword evidence="1" id="KW-0274">FAD</keyword>
<dbReference type="InterPro" id="IPR016166">
    <property type="entry name" value="FAD-bd_PCMH"/>
</dbReference>
<dbReference type="Pfam" id="PF04030">
    <property type="entry name" value="ALO"/>
    <property type="match status" value="1"/>
</dbReference>
<dbReference type="RefSeq" id="WP_174967932.1">
    <property type="nucleotide sequence ID" value="NZ_CABVPU010000004.1"/>
</dbReference>
<name>A0A6P2IXG8_BURL3</name>
<dbReference type="PANTHER" id="PTHR43762:SF1">
    <property type="entry name" value="D-ARABINONO-1,4-LACTONE OXIDASE"/>
    <property type="match status" value="1"/>
</dbReference>
<evidence type="ECO:0000259" key="4">
    <source>
        <dbReference type="PROSITE" id="PS51387"/>
    </source>
</evidence>
<dbReference type="PIRSF" id="PIRSF000136">
    <property type="entry name" value="LGO_GLO"/>
    <property type="match status" value="1"/>
</dbReference>
<dbReference type="InterPro" id="IPR007173">
    <property type="entry name" value="ALO_C"/>
</dbReference>
<dbReference type="Gene3D" id="3.30.43.10">
    <property type="entry name" value="Uridine Diphospho-n-acetylenolpyruvylglucosamine Reductase, domain 2"/>
    <property type="match status" value="1"/>
</dbReference>
<evidence type="ECO:0000256" key="3">
    <source>
        <dbReference type="SAM" id="MobiDB-lite"/>
    </source>
</evidence>
<dbReference type="SUPFAM" id="SSF56176">
    <property type="entry name" value="FAD-binding/transporter-associated domain-like"/>
    <property type="match status" value="1"/>
</dbReference>
<dbReference type="Proteomes" id="UP000494174">
    <property type="component" value="Unassembled WGS sequence"/>
</dbReference>
<evidence type="ECO:0000256" key="2">
    <source>
        <dbReference type="ARBA" id="ARBA00023002"/>
    </source>
</evidence>
<reference evidence="5 6" key="1">
    <citation type="submission" date="2019-09" db="EMBL/GenBank/DDBJ databases">
        <authorList>
            <person name="Depoorter E."/>
        </authorList>
    </citation>
    <scope>NUCLEOTIDE SEQUENCE [LARGE SCALE GENOMIC DNA]</scope>
    <source>
        <strain evidence="5">R-15945</strain>
    </source>
</reference>
<proteinExistence type="predicted"/>
<dbReference type="GO" id="GO:0016020">
    <property type="term" value="C:membrane"/>
    <property type="evidence" value="ECO:0007669"/>
    <property type="project" value="InterPro"/>
</dbReference>
<organism evidence="5 6">
    <name type="scientific">Burkholderia lata (strain ATCC 17760 / DSM 23089 / LMG 22485 / NCIMB 9086 / R18194 / 383)</name>
    <dbReference type="NCBI Taxonomy" id="482957"/>
    <lineage>
        <taxon>Bacteria</taxon>
        <taxon>Pseudomonadati</taxon>
        <taxon>Pseudomonadota</taxon>
        <taxon>Betaproteobacteria</taxon>
        <taxon>Burkholderiales</taxon>
        <taxon>Burkholderiaceae</taxon>
        <taxon>Burkholderia</taxon>
        <taxon>Burkholderia cepacia complex</taxon>
    </lineage>
</organism>
<feature type="compositionally biased region" description="Low complexity" evidence="3">
    <location>
        <begin position="437"/>
        <end position="453"/>
    </location>
</feature>
<dbReference type="InterPro" id="IPR006094">
    <property type="entry name" value="Oxid_FAD_bind_N"/>
</dbReference>
<dbReference type="Gene3D" id="3.30.70.2520">
    <property type="match status" value="1"/>
</dbReference>
<evidence type="ECO:0000313" key="5">
    <source>
        <dbReference type="EMBL" id="VWB34259.1"/>
    </source>
</evidence>
<keyword evidence="1" id="KW-0285">Flavoprotein</keyword>
<evidence type="ECO:0000313" key="6">
    <source>
        <dbReference type="Proteomes" id="UP000494174"/>
    </source>
</evidence>
<evidence type="ECO:0000256" key="1">
    <source>
        <dbReference type="ARBA" id="ARBA00022827"/>
    </source>
</evidence>
<dbReference type="Gene3D" id="3.30.465.10">
    <property type="match status" value="1"/>
</dbReference>
<dbReference type="EMBL" id="CABVPU010000004">
    <property type="protein sequence ID" value="VWB34259.1"/>
    <property type="molecule type" value="Genomic_DNA"/>
</dbReference>
<dbReference type="GO" id="GO:0071949">
    <property type="term" value="F:FAD binding"/>
    <property type="evidence" value="ECO:0007669"/>
    <property type="project" value="InterPro"/>
</dbReference>
<dbReference type="GO" id="GO:0003885">
    <property type="term" value="F:D-arabinono-1,4-lactone oxidase activity"/>
    <property type="evidence" value="ECO:0007669"/>
    <property type="project" value="InterPro"/>
</dbReference>
<protein>
    <submittedName>
        <fullName evidence="5">FAD-binding oxidoreductase</fullName>
    </submittedName>
</protein>
<dbReference type="InterPro" id="IPR016171">
    <property type="entry name" value="Vanillyl_alc_oxidase_C-sub2"/>
</dbReference>
<dbReference type="Pfam" id="PF01565">
    <property type="entry name" value="FAD_binding_4"/>
    <property type="match status" value="1"/>
</dbReference>
<dbReference type="PROSITE" id="PS51387">
    <property type="entry name" value="FAD_PCMH"/>
    <property type="match status" value="1"/>
</dbReference>
<accession>A0A6P2IXG8</accession>
<dbReference type="InterPro" id="IPR016167">
    <property type="entry name" value="FAD-bd_PCMH_sub1"/>
</dbReference>
<dbReference type="Gene3D" id="1.10.45.10">
    <property type="entry name" value="Vanillyl-alcohol Oxidase, Chain A, domain 4"/>
    <property type="match status" value="1"/>
</dbReference>
<sequence>MWRNWSGYVCSPDATVSTPASHAGLAAVLRDAAAAGATVRAAGAGHSFSPLVQTNDVILSLDAMQGVIDVDRDRRVARVHAGTRLWALGPALAAHGLAMENLGDINVQSIAGATSTGTHGTGITLGNLSTQIDSLTFMCADGSEIRASADTHPDLFAGGRIGLGALGVLTEIGLRLVPAFKLRLERGGMQLDDCLAQADALIAKHRSFEFYWFPHTDTVLTKAWDMTDEPADSVHWASRASESFLENTVFGALCGLGKHMPSLCPALSRLCASTVSAGRHVDASYAMLSTVRRVRFNEMEWSVPAERGADALREIRAFIARRSFPLMFPIEYRWVRGDDIWLSPDYGRDSVRISVHQYRGMPFDAYFSGVQAICRNHGGRPHWGKVHAMKAAELAACYPHWDDFLALRERMDPHGRFLTPYLRTLFGLPQHASASTSAAATARAATARAAPARRGTHPMHETAGIAQDRPRSNQEAS</sequence>
<dbReference type="InterPro" id="IPR016169">
    <property type="entry name" value="FAD-bd_PCMH_sub2"/>
</dbReference>
<feature type="region of interest" description="Disordered" evidence="3">
    <location>
        <begin position="437"/>
        <end position="477"/>
    </location>
</feature>
<dbReference type="InterPro" id="IPR036318">
    <property type="entry name" value="FAD-bd_PCMH-like_sf"/>
</dbReference>
<feature type="domain" description="FAD-binding PCMH-type" evidence="4">
    <location>
        <begin position="8"/>
        <end position="179"/>
    </location>
</feature>
<dbReference type="Gene3D" id="3.30.70.2530">
    <property type="match status" value="1"/>
</dbReference>